<sequence length="434" mass="49018">MKLVALLVLILLARPLLADTTYYIDPTNGSDENNGSKDYPWKTIQGSIKNSHVAFGKWKLPYNADRPRVVSVSSVESESITLILKPGFYGRLEIISKIFEKELTIKSEYPYKAVFDSVYIKSSGNIKIEGLTITRSVTHDESKHNLFSAVTHDWTGPSKNITLKNSLLYSKFGRDQWSVDDWLKFDLVKGIDSDAEQSRYIGNIIINTSFAVTISGKDTLVKENVINGFRGDGIRSIGDDNTFESNVIINSFDVDENHDDGFQAWVKRNEEAIRRNRLINNVIVARTDSNGTLYSNNQGIGLFDGMYDNWEIRDNFVVVNHWHGLSMYGITNSEIMRNVVFDPFEDRVGPAEIRVMPAKNGDASANNILRKNCAHNYIGIDSTEIRTNKKINYPTNIDALNPGHLGIKETTSYDEVISLLKDYRKKVEAHCDGR</sequence>
<dbReference type="Proteomes" id="UP000294546">
    <property type="component" value="Unassembled WGS sequence"/>
</dbReference>
<evidence type="ECO:0008006" key="4">
    <source>
        <dbReference type="Google" id="ProtNLM"/>
    </source>
</evidence>
<evidence type="ECO:0000313" key="2">
    <source>
        <dbReference type="EMBL" id="TCK07534.1"/>
    </source>
</evidence>
<dbReference type="InterPro" id="IPR011050">
    <property type="entry name" value="Pectin_lyase_fold/virulence"/>
</dbReference>
<proteinExistence type="predicted"/>
<evidence type="ECO:0000313" key="3">
    <source>
        <dbReference type="Proteomes" id="UP000294546"/>
    </source>
</evidence>
<dbReference type="OrthoDB" id="3938151at2"/>
<dbReference type="EMBL" id="SMFU01000008">
    <property type="protein sequence ID" value="TCK07534.1"/>
    <property type="molecule type" value="Genomic_DNA"/>
</dbReference>
<organism evidence="2 3">
    <name type="scientific">Marinobacterium mangrovicola</name>
    <dbReference type="NCBI Taxonomy" id="1476959"/>
    <lineage>
        <taxon>Bacteria</taxon>
        <taxon>Pseudomonadati</taxon>
        <taxon>Pseudomonadota</taxon>
        <taxon>Gammaproteobacteria</taxon>
        <taxon>Oceanospirillales</taxon>
        <taxon>Oceanospirillaceae</taxon>
        <taxon>Marinobacterium</taxon>
    </lineage>
</organism>
<keyword evidence="3" id="KW-1185">Reference proteome</keyword>
<dbReference type="Gene3D" id="2.160.20.10">
    <property type="entry name" value="Single-stranded right-handed beta-helix, Pectin lyase-like"/>
    <property type="match status" value="1"/>
</dbReference>
<name>A0A4R1GGR8_9GAMM</name>
<feature type="signal peptide" evidence="1">
    <location>
        <begin position="1"/>
        <end position="18"/>
    </location>
</feature>
<comment type="caution">
    <text evidence="2">The sequence shown here is derived from an EMBL/GenBank/DDBJ whole genome shotgun (WGS) entry which is preliminary data.</text>
</comment>
<dbReference type="SUPFAM" id="SSF51126">
    <property type="entry name" value="Pectin lyase-like"/>
    <property type="match status" value="1"/>
</dbReference>
<gene>
    <name evidence="2" type="ORF">CLV83_2405</name>
</gene>
<accession>A0A4R1GGR8</accession>
<feature type="chain" id="PRO_5020848988" description="Parallel beta helix pectate lyase-like protein" evidence="1">
    <location>
        <begin position="19"/>
        <end position="434"/>
    </location>
</feature>
<dbReference type="AlphaFoldDB" id="A0A4R1GGR8"/>
<evidence type="ECO:0000256" key="1">
    <source>
        <dbReference type="SAM" id="SignalP"/>
    </source>
</evidence>
<keyword evidence="1" id="KW-0732">Signal</keyword>
<protein>
    <recommendedName>
        <fullName evidence="4">Parallel beta helix pectate lyase-like protein</fullName>
    </recommendedName>
</protein>
<dbReference type="InterPro" id="IPR012334">
    <property type="entry name" value="Pectin_lyas_fold"/>
</dbReference>
<dbReference type="RefSeq" id="WP_132292305.1">
    <property type="nucleotide sequence ID" value="NZ_SMFU01000008.1"/>
</dbReference>
<reference evidence="2 3" key="1">
    <citation type="submission" date="2019-03" db="EMBL/GenBank/DDBJ databases">
        <title>Genomic Encyclopedia of Archaeal and Bacterial Type Strains, Phase II (KMG-II): from individual species to whole genera.</title>
        <authorList>
            <person name="Goeker M."/>
        </authorList>
    </citation>
    <scope>NUCLEOTIDE SEQUENCE [LARGE SCALE GENOMIC DNA]</scope>
    <source>
        <strain evidence="2 3">DSM 27697</strain>
    </source>
</reference>